<evidence type="ECO:0000256" key="13">
    <source>
        <dbReference type="ARBA" id="ARBA00022989"/>
    </source>
</evidence>
<dbReference type="PROSITE" id="PS50011">
    <property type="entry name" value="PROTEIN_KINASE_DOM"/>
    <property type="match status" value="1"/>
</dbReference>
<dbReference type="FunFam" id="1.10.510.10:FF:000468">
    <property type="entry name" value="PTI1-like tyrosine-protein kinase 3"/>
    <property type="match status" value="1"/>
</dbReference>
<dbReference type="GO" id="GO:0051707">
    <property type="term" value="P:response to other organism"/>
    <property type="evidence" value="ECO:0007669"/>
    <property type="project" value="UniProtKB-ARBA"/>
</dbReference>
<feature type="binding site" evidence="18">
    <location>
        <position position="583"/>
    </location>
    <ligand>
        <name>ATP</name>
        <dbReference type="ChEBI" id="CHEBI:30616"/>
    </ligand>
</feature>
<sequence>LGGGVGGYTDPNDFKILSEFRDNLENPELLKWHEEKVNSDDPCGPPSWPHVFCSDGRVTQIQVQNLGLKGPLPQNMNQLNHLQNLGFQRNKLYGKLPSFSGLSNLQYAFLNENEFDIIPSDFFVGLVSILVIALDDNPLNQSAGWRIPSDVSDASQLVNFTCSNCNLIGSLPEFFGKLPSLSTLCLSYNRLSGSIPSSFRGSTLQTLWLNNQYGEGLSGSIDVISTMKELTQVWLHGNQFSGLIPEDIGGLSYLKQLNLNKNRLVGLIPQSLADMRLQVLDLSNNLFMGPIPKFNAANVLYSSNSFCQSLPVEQCSPQVNALLDFLRDLNYPDRLASMWIGNDPCKGGAWWGLACNAKDEVTVINLQKLGLNGTLSPSIVNLSSIVEIDLEGNNLSGRVPHELTQLMSLRVLKLSRNDLEPPLPSFKDNVMVAIDGNSRFDVQKRPETSPSPSSSSSVVVVSSPPSSSDGHLNPPDVIKPKNRHLFVVVVSATGSTVSSLVVAAAVFIAYCVHQKGRKTSEMKPHHVNEVPCEESLSSENLPISLQLLRNVTRDFSRENELGRGGFGVVYRGQLSKGTMIAVKRMAVGVISNSAALQEFRSEIAVLSKVRHRNLVSLLGYSVEGSERLLVYEYMPQGALSHHLFCWKRRGLTPLSWSKRLSIALDVGRGVEYLHALANQSFIHRDLKSANILLDDDFRAKVSDFGLVKLAADAEKSFATRLAGTFGYLAPEYAVTGKVTTKVDVFSFGVILIELVTGLVALDEQRPEEMRYLAEWFQQVKSNPDSVMASLDPALVDDPNNEETILAVAELAGHCTATDPTHRPEMGHAVNVLSGLAEKWKPVEEETGPDCSSGFDMSLPLSQMLRGWQQEEKDSTRVEDTTGSIPSKPAGFADSFTSADAR</sequence>
<dbReference type="InterPro" id="IPR032675">
    <property type="entry name" value="LRR_dom_sf"/>
</dbReference>
<evidence type="ECO:0000256" key="9">
    <source>
        <dbReference type="ARBA" id="ARBA00022737"/>
    </source>
</evidence>
<dbReference type="PROSITE" id="PS00107">
    <property type="entry name" value="PROTEIN_KINASE_ATP"/>
    <property type="match status" value="1"/>
</dbReference>
<evidence type="ECO:0000259" key="20">
    <source>
        <dbReference type="PROSITE" id="PS50011"/>
    </source>
</evidence>
<dbReference type="PANTHER" id="PTHR47986">
    <property type="entry name" value="OSJNBA0070M12.3 PROTEIN"/>
    <property type="match status" value="1"/>
</dbReference>
<evidence type="ECO:0000256" key="3">
    <source>
        <dbReference type="ARBA" id="ARBA00022475"/>
    </source>
</evidence>
<comment type="caution">
    <text evidence="21">The sequence shown here is derived from an EMBL/GenBank/DDBJ whole genome shotgun (WGS) entry which is preliminary data.</text>
</comment>
<comment type="similarity">
    <text evidence="2">Belongs to the protein kinase superfamily. Ser/Thr protein kinase family.</text>
</comment>
<evidence type="ECO:0000256" key="12">
    <source>
        <dbReference type="ARBA" id="ARBA00022840"/>
    </source>
</evidence>
<evidence type="ECO:0000256" key="17">
    <source>
        <dbReference type="ARBA" id="ARBA00023180"/>
    </source>
</evidence>
<accession>S8ED89</accession>
<dbReference type="InterPro" id="IPR011009">
    <property type="entry name" value="Kinase-like_dom_sf"/>
</dbReference>
<dbReference type="AlphaFoldDB" id="S8ED89"/>
<evidence type="ECO:0000256" key="10">
    <source>
        <dbReference type="ARBA" id="ARBA00022741"/>
    </source>
</evidence>
<feature type="region of interest" description="Disordered" evidence="19">
    <location>
        <begin position="866"/>
        <end position="901"/>
    </location>
</feature>
<dbReference type="GO" id="GO:0005886">
    <property type="term" value="C:plasma membrane"/>
    <property type="evidence" value="ECO:0007669"/>
    <property type="project" value="UniProtKB-SubCell"/>
</dbReference>
<protein>
    <recommendedName>
        <fullName evidence="20">Protein kinase domain-containing protein</fullName>
    </recommendedName>
</protein>
<dbReference type="Pfam" id="PF13855">
    <property type="entry name" value="LRR_8"/>
    <property type="match status" value="1"/>
</dbReference>
<name>S8ED89_9LAMI</name>
<dbReference type="InterPro" id="IPR001611">
    <property type="entry name" value="Leu-rich_rpt"/>
</dbReference>
<dbReference type="PANTHER" id="PTHR47986:SF1">
    <property type="entry name" value="OS04G0685900 PROTEIN"/>
    <property type="match status" value="1"/>
</dbReference>
<keyword evidence="10 18" id="KW-0547">Nucleotide-binding</keyword>
<dbReference type="InterPro" id="IPR052422">
    <property type="entry name" value="Auxin_Ser/Thr_Kinase"/>
</dbReference>
<keyword evidence="12 18" id="KW-0067">ATP-binding</keyword>
<dbReference type="EMBL" id="AUSU01001660">
    <property type="protein sequence ID" value="EPS70502.1"/>
    <property type="molecule type" value="Genomic_DNA"/>
</dbReference>
<evidence type="ECO:0000313" key="21">
    <source>
        <dbReference type="EMBL" id="EPS70502.1"/>
    </source>
</evidence>
<dbReference type="CDD" id="cd14066">
    <property type="entry name" value="STKc_IRAK"/>
    <property type="match status" value="1"/>
</dbReference>
<feature type="compositionally biased region" description="Low complexity" evidence="19">
    <location>
        <begin position="450"/>
        <end position="468"/>
    </location>
</feature>
<dbReference type="FunFam" id="3.30.200.20:FF:000039">
    <property type="entry name" value="receptor-like protein kinase FERONIA"/>
    <property type="match status" value="1"/>
</dbReference>
<keyword evidence="8" id="KW-0732">Signal</keyword>
<keyword evidence="22" id="KW-1185">Reference proteome</keyword>
<dbReference type="GO" id="GO:0004674">
    <property type="term" value="F:protein serine/threonine kinase activity"/>
    <property type="evidence" value="ECO:0007669"/>
    <property type="project" value="UniProtKB-KW"/>
</dbReference>
<dbReference type="Gene3D" id="3.30.200.20">
    <property type="entry name" value="Phosphorylase Kinase, domain 1"/>
    <property type="match status" value="1"/>
</dbReference>
<comment type="subcellular location">
    <subcellularLocation>
        <location evidence="1">Cell membrane</location>
        <topology evidence="1">Single-pass membrane protein</topology>
    </subcellularLocation>
</comment>
<dbReference type="Gene3D" id="1.10.510.10">
    <property type="entry name" value="Transferase(Phosphotransferase) domain 1"/>
    <property type="match status" value="1"/>
</dbReference>
<dbReference type="InterPro" id="IPR003591">
    <property type="entry name" value="Leu-rich_rpt_typical-subtyp"/>
</dbReference>
<dbReference type="FunFam" id="3.80.10.10:FF:000190">
    <property type="entry name" value="Receptor-like kinase TMK4"/>
    <property type="match status" value="1"/>
</dbReference>
<keyword evidence="17" id="KW-0325">Glycoprotein</keyword>
<keyword evidence="9" id="KW-0677">Repeat</keyword>
<keyword evidence="13" id="KW-1133">Transmembrane helix</keyword>
<dbReference type="InterPro" id="IPR000719">
    <property type="entry name" value="Prot_kinase_dom"/>
</dbReference>
<keyword evidence="3" id="KW-1003">Cell membrane</keyword>
<keyword evidence="15" id="KW-1015">Disulfide bond</keyword>
<dbReference type="InterPro" id="IPR017441">
    <property type="entry name" value="Protein_kinase_ATP_BS"/>
</dbReference>
<evidence type="ECO:0000256" key="1">
    <source>
        <dbReference type="ARBA" id="ARBA00004162"/>
    </source>
</evidence>
<evidence type="ECO:0000256" key="5">
    <source>
        <dbReference type="ARBA" id="ARBA00022614"/>
    </source>
</evidence>
<keyword evidence="16" id="KW-0675">Receptor</keyword>
<dbReference type="Pfam" id="PF00560">
    <property type="entry name" value="LRR_1"/>
    <property type="match status" value="1"/>
</dbReference>
<evidence type="ECO:0000256" key="14">
    <source>
        <dbReference type="ARBA" id="ARBA00023136"/>
    </source>
</evidence>
<keyword evidence="5" id="KW-0433">Leucine-rich repeat</keyword>
<evidence type="ECO:0000256" key="16">
    <source>
        <dbReference type="ARBA" id="ARBA00023170"/>
    </source>
</evidence>
<dbReference type="InterPro" id="IPR013210">
    <property type="entry name" value="LRR_N_plant-typ"/>
</dbReference>
<organism evidence="21 22">
    <name type="scientific">Genlisea aurea</name>
    <dbReference type="NCBI Taxonomy" id="192259"/>
    <lineage>
        <taxon>Eukaryota</taxon>
        <taxon>Viridiplantae</taxon>
        <taxon>Streptophyta</taxon>
        <taxon>Embryophyta</taxon>
        <taxon>Tracheophyta</taxon>
        <taxon>Spermatophyta</taxon>
        <taxon>Magnoliopsida</taxon>
        <taxon>eudicotyledons</taxon>
        <taxon>Gunneridae</taxon>
        <taxon>Pentapetalae</taxon>
        <taxon>asterids</taxon>
        <taxon>lamiids</taxon>
        <taxon>Lamiales</taxon>
        <taxon>Lentibulariaceae</taxon>
        <taxon>Genlisea</taxon>
    </lineage>
</organism>
<evidence type="ECO:0000256" key="11">
    <source>
        <dbReference type="ARBA" id="ARBA00022777"/>
    </source>
</evidence>
<gene>
    <name evidence="21" type="ORF">M569_04241</name>
</gene>
<evidence type="ECO:0000256" key="15">
    <source>
        <dbReference type="ARBA" id="ARBA00023157"/>
    </source>
</evidence>
<dbReference type="Gene3D" id="3.80.10.10">
    <property type="entry name" value="Ribonuclease Inhibitor"/>
    <property type="match status" value="2"/>
</dbReference>
<feature type="compositionally biased region" description="Basic and acidic residues" evidence="19">
    <location>
        <begin position="868"/>
        <end position="879"/>
    </location>
</feature>
<dbReference type="SMART" id="SM00369">
    <property type="entry name" value="LRR_TYP"/>
    <property type="match status" value="5"/>
</dbReference>
<feature type="domain" description="Protein kinase" evidence="20">
    <location>
        <begin position="555"/>
        <end position="835"/>
    </location>
</feature>
<keyword evidence="14" id="KW-0472">Membrane</keyword>
<dbReference type="PROSITE" id="PS00108">
    <property type="entry name" value="PROTEIN_KINASE_ST"/>
    <property type="match status" value="1"/>
</dbReference>
<dbReference type="Pfam" id="PF00069">
    <property type="entry name" value="Pkinase"/>
    <property type="match status" value="1"/>
</dbReference>
<evidence type="ECO:0000256" key="4">
    <source>
        <dbReference type="ARBA" id="ARBA00022527"/>
    </source>
</evidence>
<dbReference type="Proteomes" id="UP000015453">
    <property type="component" value="Unassembled WGS sequence"/>
</dbReference>
<keyword evidence="6" id="KW-0808">Transferase</keyword>
<evidence type="ECO:0000313" key="22">
    <source>
        <dbReference type="Proteomes" id="UP000015453"/>
    </source>
</evidence>
<feature type="non-terminal residue" evidence="21">
    <location>
        <position position="1"/>
    </location>
</feature>
<evidence type="ECO:0000256" key="19">
    <source>
        <dbReference type="SAM" id="MobiDB-lite"/>
    </source>
</evidence>
<keyword evidence="4" id="KW-0723">Serine/threonine-protein kinase</keyword>
<dbReference type="SUPFAM" id="SSF56112">
    <property type="entry name" value="Protein kinase-like (PK-like)"/>
    <property type="match status" value="1"/>
</dbReference>
<dbReference type="Pfam" id="PF08263">
    <property type="entry name" value="LRRNT_2"/>
    <property type="match status" value="2"/>
</dbReference>
<keyword evidence="11" id="KW-0418">Kinase</keyword>
<feature type="region of interest" description="Disordered" evidence="19">
    <location>
        <begin position="441"/>
        <end position="476"/>
    </location>
</feature>
<evidence type="ECO:0000256" key="18">
    <source>
        <dbReference type="PROSITE-ProRule" id="PRU10141"/>
    </source>
</evidence>
<dbReference type="GO" id="GO:0005524">
    <property type="term" value="F:ATP binding"/>
    <property type="evidence" value="ECO:0007669"/>
    <property type="project" value="UniProtKB-UniRule"/>
</dbReference>
<evidence type="ECO:0000256" key="6">
    <source>
        <dbReference type="ARBA" id="ARBA00022679"/>
    </source>
</evidence>
<dbReference type="GO" id="GO:0006952">
    <property type="term" value="P:defense response"/>
    <property type="evidence" value="ECO:0007669"/>
    <property type="project" value="UniProtKB-ARBA"/>
</dbReference>
<dbReference type="InterPro" id="IPR008271">
    <property type="entry name" value="Ser/Thr_kinase_AS"/>
</dbReference>
<proteinExistence type="inferred from homology"/>
<reference evidence="21 22" key="1">
    <citation type="journal article" date="2013" name="BMC Genomics">
        <title>The miniature genome of a carnivorous plant Genlisea aurea contains a low number of genes and short non-coding sequences.</title>
        <authorList>
            <person name="Leushkin E.V."/>
            <person name="Sutormin R.A."/>
            <person name="Nabieva E.R."/>
            <person name="Penin A.A."/>
            <person name="Kondrashov A.S."/>
            <person name="Logacheva M.D."/>
        </authorList>
    </citation>
    <scope>NUCLEOTIDE SEQUENCE [LARGE SCALE GENOMIC DNA]</scope>
</reference>
<keyword evidence="7" id="KW-0812">Transmembrane</keyword>
<dbReference type="SUPFAM" id="SSF52058">
    <property type="entry name" value="L domain-like"/>
    <property type="match status" value="2"/>
</dbReference>
<dbReference type="OrthoDB" id="2018786at2759"/>
<evidence type="ECO:0000256" key="2">
    <source>
        <dbReference type="ARBA" id="ARBA00008684"/>
    </source>
</evidence>
<dbReference type="SMART" id="SM00220">
    <property type="entry name" value="S_TKc"/>
    <property type="match status" value="1"/>
</dbReference>
<evidence type="ECO:0000256" key="8">
    <source>
        <dbReference type="ARBA" id="ARBA00022729"/>
    </source>
</evidence>
<dbReference type="FunFam" id="3.80.10.10:FF:000129">
    <property type="entry name" value="Leucine-rich repeat receptor-like kinase"/>
    <property type="match status" value="1"/>
</dbReference>
<evidence type="ECO:0000256" key="7">
    <source>
        <dbReference type="ARBA" id="ARBA00022692"/>
    </source>
</evidence>